<keyword evidence="2" id="KW-1133">Transmembrane helix</keyword>
<evidence type="ECO:0000313" key="4">
    <source>
        <dbReference type="EMBL" id="VZH86293.1"/>
    </source>
</evidence>
<evidence type="ECO:0000256" key="1">
    <source>
        <dbReference type="SAM" id="MobiDB-lite"/>
    </source>
</evidence>
<organism evidence="4 5">
    <name type="scientific">Corynebacterium rouxii</name>
    <dbReference type="NCBI Taxonomy" id="2719119"/>
    <lineage>
        <taxon>Bacteria</taxon>
        <taxon>Bacillati</taxon>
        <taxon>Actinomycetota</taxon>
        <taxon>Actinomycetes</taxon>
        <taxon>Mycobacteriales</taxon>
        <taxon>Corynebacteriaceae</taxon>
        <taxon>Corynebacterium</taxon>
    </lineage>
</organism>
<feature type="compositionally biased region" description="Polar residues" evidence="1">
    <location>
        <begin position="154"/>
        <end position="178"/>
    </location>
</feature>
<evidence type="ECO:0000256" key="2">
    <source>
        <dbReference type="SAM" id="Phobius"/>
    </source>
</evidence>
<sequence>MNVRKSSRTLLAISCAVATAVTSFSVPAQAAPSPSVEKTSAVSQGYKPVYETDKMVKAGSTVTVLNTAQPIPRSSTIWITPEGHQVVIHNDNQGVIATVDPFTGNVTVEAKSNATPGQHHFDLSLYTSGFLKSGSSAKLTVTVVNSKDEKEPMQQDQSADQSLGQQQEENADPGNTAQKGLPSWVLPVVGVVVGLITVVAGFLLSGPLRAILGR</sequence>
<proteinExistence type="predicted"/>
<keyword evidence="3" id="KW-0732">Signal</keyword>
<name>A0A6I8MIE5_9CORY</name>
<evidence type="ECO:0000313" key="5">
    <source>
        <dbReference type="Proteomes" id="UP000423525"/>
    </source>
</evidence>
<protein>
    <submittedName>
        <fullName evidence="4">Uncharacterized protein</fullName>
    </submittedName>
</protein>
<feature type="region of interest" description="Disordered" evidence="1">
    <location>
        <begin position="147"/>
        <end position="179"/>
    </location>
</feature>
<feature type="chain" id="PRO_5026239198" evidence="3">
    <location>
        <begin position="31"/>
        <end position="214"/>
    </location>
</feature>
<dbReference type="Proteomes" id="UP000423525">
    <property type="component" value="Chromosome"/>
</dbReference>
<dbReference type="KEGG" id="crf:FRC0190_02211"/>
<dbReference type="AlphaFoldDB" id="A0A6I8MIE5"/>
<keyword evidence="2" id="KW-0812">Transmembrane</keyword>
<dbReference type="RefSeq" id="WP_155874318.1">
    <property type="nucleotide sequence ID" value="NZ_CP168248.1"/>
</dbReference>
<gene>
    <name evidence="4" type="ORF">FRC0190_02211</name>
</gene>
<dbReference type="EMBL" id="LR738855">
    <property type="protein sequence ID" value="VZH86293.1"/>
    <property type="molecule type" value="Genomic_DNA"/>
</dbReference>
<keyword evidence="2" id="KW-0472">Membrane</keyword>
<accession>A0A6I8MIE5</accession>
<reference evidence="4 5" key="1">
    <citation type="submission" date="2019-11" db="EMBL/GenBank/DDBJ databases">
        <authorList>
            <person name="Brisse S."/>
        </authorList>
    </citation>
    <scope>NUCLEOTIDE SEQUENCE [LARGE SCALE GENOMIC DNA]</scope>
    <source>
        <strain evidence="4">FRC0190</strain>
    </source>
</reference>
<feature type="transmembrane region" description="Helical" evidence="2">
    <location>
        <begin position="184"/>
        <end position="204"/>
    </location>
</feature>
<evidence type="ECO:0000256" key="3">
    <source>
        <dbReference type="SAM" id="SignalP"/>
    </source>
</evidence>
<feature type="signal peptide" evidence="3">
    <location>
        <begin position="1"/>
        <end position="30"/>
    </location>
</feature>